<dbReference type="Pfam" id="PF00378">
    <property type="entry name" value="ECH_1"/>
    <property type="match status" value="1"/>
</dbReference>
<evidence type="ECO:0000313" key="3">
    <source>
        <dbReference type="EMBL" id="MBD0417368.1"/>
    </source>
</evidence>
<dbReference type="InterPro" id="IPR001753">
    <property type="entry name" value="Enoyl-CoA_hydra/iso"/>
</dbReference>
<protein>
    <submittedName>
        <fullName evidence="3">Enoyl-CoA hydratase/isomerase family protein</fullName>
    </submittedName>
</protein>
<keyword evidence="4" id="KW-1185">Reference proteome</keyword>
<evidence type="ECO:0000256" key="1">
    <source>
        <dbReference type="ARBA" id="ARBA00005254"/>
    </source>
</evidence>
<comment type="caution">
    <text evidence="3">The sequence shown here is derived from an EMBL/GenBank/DDBJ whole genome shotgun (WGS) entry which is preliminary data.</text>
</comment>
<dbReference type="EMBL" id="JACVVX010000012">
    <property type="protein sequence ID" value="MBD0417368.1"/>
    <property type="molecule type" value="Genomic_DNA"/>
</dbReference>
<dbReference type="Proteomes" id="UP000643405">
    <property type="component" value="Unassembled WGS sequence"/>
</dbReference>
<evidence type="ECO:0000313" key="4">
    <source>
        <dbReference type="Proteomes" id="UP000643405"/>
    </source>
</evidence>
<dbReference type="GO" id="GO:0006635">
    <property type="term" value="P:fatty acid beta-oxidation"/>
    <property type="evidence" value="ECO:0007669"/>
    <property type="project" value="TreeGrafter"/>
</dbReference>
<comment type="similarity">
    <text evidence="1">Belongs to the enoyl-CoA hydratase/isomerase family.</text>
</comment>
<dbReference type="InterPro" id="IPR014748">
    <property type="entry name" value="Enoyl-CoA_hydra_C"/>
</dbReference>
<dbReference type="RefSeq" id="WP_188166805.1">
    <property type="nucleotide sequence ID" value="NZ_JACVVX010000012.1"/>
</dbReference>
<dbReference type="InterPro" id="IPR029045">
    <property type="entry name" value="ClpP/crotonase-like_dom_sf"/>
</dbReference>
<dbReference type="GO" id="GO:0016829">
    <property type="term" value="F:lyase activity"/>
    <property type="evidence" value="ECO:0007669"/>
    <property type="project" value="UniProtKB-KW"/>
</dbReference>
<dbReference type="SUPFAM" id="SSF52096">
    <property type="entry name" value="ClpP/crotonase"/>
    <property type="match status" value="1"/>
</dbReference>
<name>A0A8J6PZ36_9HYPH</name>
<dbReference type="Gene3D" id="3.90.226.10">
    <property type="entry name" value="2-enoyl-CoA Hydratase, Chain A, domain 1"/>
    <property type="match status" value="1"/>
</dbReference>
<organism evidence="3 4">
    <name type="scientific">Oryzicola mucosus</name>
    <dbReference type="NCBI Taxonomy" id="2767425"/>
    <lineage>
        <taxon>Bacteria</taxon>
        <taxon>Pseudomonadati</taxon>
        <taxon>Pseudomonadota</taxon>
        <taxon>Alphaproteobacteria</taxon>
        <taxon>Hyphomicrobiales</taxon>
        <taxon>Phyllobacteriaceae</taxon>
        <taxon>Oryzicola</taxon>
    </lineage>
</organism>
<proteinExistence type="inferred from homology"/>
<dbReference type="AlphaFoldDB" id="A0A8J6PZ36"/>
<keyword evidence="2" id="KW-0456">Lyase</keyword>
<dbReference type="PANTHER" id="PTHR11941">
    <property type="entry name" value="ENOYL-COA HYDRATASE-RELATED"/>
    <property type="match status" value="1"/>
</dbReference>
<sequence>MVTVTGESILVERRDDIAIVTLNRLEQMNAFNADMHREAELLWPRLADDRSVRAIVFTGAGKAFSAGGDLKAIARRLGDPQENFRTSVAVPSSALTLFRGLLDLPQPVIAAVNGDAIGLGATLALACDVVVMAETARIGDTHVRVGLVAGDGGAVIWPLLVGPSRAKDFLMRGRLADCNEAFRMGLVGHTAPATGVMDMAVAIASEMAALPPLAVRWTKQSINKQIRQQLELAFDASIAFETITMLSQDYAEAVNGFLEKRKPTFKGE</sequence>
<evidence type="ECO:0000256" key="2">
    <source>
        <dbReference type="ARBA" id="ARBA00023239"/>
    </source>
</evidence>
<reference evidence="3" key="1">
    <citation type="submission" date="2020-09" db="EMBL/GenBank/DDBJ databases">
        <title>Genome seq and assembly of Tianweitania sp.</title>
        <authorList>
            <person name="Chhetri G."/>
        </authorList>
    </citation>
    <scope>NUCLEOTIDE SEQUENCE</scope>
    <source>
        <strain evidence="3">Rool2</strain>
    </source>
</reference>
<accession>A0A8J6PZ36</accession>
<dbReference type="CDD" id="cd06558">
    <property type="entry name" value="crotonase-like"/>
    <property type="match status" value="1"/>
</dbReference>
<dbReference type="Gene3D" id="1.10.12.10">
    <property type="entry name" value="Lyase 2-enoyl-coa Hydratase, Chain A, domain 2"/>
    <property type="match status" value="1"/>
</dbReference>
<dbReference type="PANTHER" id="PTHR11941:SF54">
    <property type="entry name" value="ENOYL-COA HYDRATASE, MITOCHONDRIAL"/>
    <property type="match status" value="1"/>
</dbReference>
<gene>
    <name evidence="3" type="ORF">ICI42_22250</name>
</gene>